<feature type="transmembrane region" description="Helical" evidence="1">
    <location>
        <begin position="327"/>
        <end position="349"/>
    </location>
</feature>
<evidence type="ECO:0000313" key="2">
    <source>
        <dbReference type="EMBL" id="QMV69778.1"/>
    </source>
</evidence>
<reference evidence="2 3" key="1">
    <citation type="journal article" date="2020" name="G3 (Bethesda)">
        <title>CeMbio - The Caenorhabditis elegans Microbiome Resource.</title>
        <authorList>
            <person name="Dirksen P."/>
            <person name="Assie A."/>
            <person name="Zimmermann J."/>
            <person name="Zhang F."/>
            <person name="Tietje A.M."/>
            <person name="Marsh S.A."/>
            <person name="Felix M.A."/>
            <person name="Shapira M."/>
            <person name="Kaleta C."/>
            <person name="Schulenburg H."/>
            <person name="Samuel B."/>
        </authorList>
    </citation>
    <scope>NUCLEOTIDE SEQUENCE [LARGE SCALE GENOMIC DNA]</scope>
    <source>
        <strain evidence="2 3">BIGb0170</strain>
    </source>
</reference>
<gene>
    <name evidence="2" type="ORF">HS960_19910</name>
</gene>
<feature type="transmembrane region" description="Helical" evidence="1">
    <location>
        <begin position="174"/>
        <end position="195"/>
    </location>
</feature>
<evidence type="ECO:0000256" key="1">
    <source>
        <dbReference type="SAM" id="Phobius"/>
    </source>
</evidence>
<feature type="transmembrane region" description="Helical" evidence="1">
    <location>
        <begin position="260"/>
        <end position="281"/>
    </location>
</feature>
<feature type="transmembrane region" description="Helical" evidence="1">
    <location>
        <begin position="27"/>
        <end position="46"/>
    </location>
</feature>
<feature type="transmembrane region" description="Helical" evidence="1">
    <location>
        <begin position="438"/>
        <end position="456"/>
    </location>
</feature>
<feature type="transmembrane region" description="Helical" evidence="1">
    <location>
        <begin position="207"/>
        <end position="230"/>
    </location>
</feature>
<keyword evidence="1" id="KW-0472">Membrane</keyword>
<keyword evidence="1" id="KW-0812">Transmembrane</keyword>
<evidence type="ECO:0000313" key="3">
    <source>
        <dbReference type="Proteomes" id="UP000515450"/>
    </source>
</evidence>
<protein>
    <submittedName>
        <fullName evidence="2">Oligosaccharide repeat unit polymerase</fullName>
    </submittedName>
</protein>
<proteinExistence type="predicted"/>
<dbReference type="EMBL" id="CP058555">
    <property type="protein sequence ID" value="QMV69778.1"/>
    <property type="molecule type" value="Genomic_DNA"/>
</dbReference>
<organism evidence="2 3">
    <name type="scientific">Sphingobacterium paramultivorum</name>
    <dbReference type="NCBI Taxonomy" id="2886510"/>
    <lineage>
        <taxon>Bacteria</taxon>
        <taxon>Pseudomonadati</taxon>
        <taxon>Bacteroidota</taxon>
        <taxon>Sphingobacteriia</taxon>
        <taxon>Sphingobacteriales</taxon>
        <taxon>Sphingobacteriaceae</taxon>
        <taxon>Sphingobacterium</taxon>
    </lineage>
</organism>
<feature type="transmembrane region" description="Helical" evidence="1">
    <location>
        <begin position="141"/>
        <end position="162"/>
    </location>
</feature>
<dbReference type="RefSeq" id="WP_182330492.1">
    <property type="nucleotide sequence ID" value="NZ_CP058555.1"/>
</dbReference>
<feature type="transmembrane region" description="Helical" evidence="1">
    <location>
        <begin position="58"/>
        <end position="76"/>
    </location>
</feature>
<keyword evidence="3" id="KW-1185">Reference proteome</keyword>
<feature type="transmembrane region" description="Helical" evidence="1">
    <location>
        <begin position="381"/>
        <end position="402"/>
    </location>
</feature>
<feature type="transmembrane region" description="Helical" evidence="1">
    <location>
        <begin position="96"/>
        <end position="120"/>
    </location>
</feature>
<name>A0A7G5E703_9SPHI</name>
<feature type="transmembrane region" description="Helical" evidence="1">
    <location>
        <begin position="414"/>
        <end position="432"/>
    </location>
</feature>
<feature type="transmembrane region" description="Helical" evidence="1">
    <location>
        <begin position="236"/>
        <end position="253"/>
    </location>
</feature>
<sequence>MIIIQLLIFLVQFFLFTLNPINNFDRFTILASSLLTLASFIISILVRNKTGIKNNNFSIILFFFAMSFIISFQIPLEIAFDNTILLQYRSIYDIFVVNKMVCFSALALDLFIIGVTIGYIKNRDKAVKTQVLITRKFNVKPLYVVIVSCFVMFVFNINSSYIDGGHGTVRFEGIGFSFYALFSRLSIVYISMVIYNNQDSLKKTRTLKDFIGVFSKSFLAFLLITVIIFFLAHNRVFVILTLTPFLFAFFVFSKKRIKTIVVVGIFVFLTVFATLFKLYGINNILDSGLTIDNNYVISKSYFPFTAELANSVYAQSILFSQWYQHDFLMYGYSFFIGILRIVPGLAGFISLDPAVYDSAVIATRISSASYGVGTTALGDTLVNLGFLGSLFALGFLGFLFAKSEINIYKNYVKINTYIIYFSITSFVLFIPRASLNDLIASIFFNLIVVQIYPYLVRMKISNIK</sequence>
<keyword evidence="1" id="KW-1133">Transmembrane helix</keyword>
<dbReference type="Proteomes" id="UP000515450">
    <property type="component" value="Chromosome"/>
</dbReference>
<feature type="transmembrane region" description="Helical" evidence="1">
    <location>
        <begin position="301"/>
        <end position="320"/>
    </location>
</feature>
<accession>A0A7G5E703</accession>
<dbReference type="AlphaFoldDB" id="A0A7G5E703"/>